<organism evidence="4 5">
    <name type="scientific">Aspergillus indologenus CBS 114.80</name>
    <dbReference type="NCBI Taxonomy" id="1450541"/>
    <lineage>
        <taxon>Eukaryota</taxon>
        <taxon>Fungi</taxon>
        <taxon>Dikarya</taxon>
        <taxon>Ascomycota</taxon>
        <taxon>Pezizomycotina</taxon>
        <taxon>Eurotiomycetes</taxon>
        <taxon>Eurotiomycetidae</taxon>
        <taxon>Eurotiales</taxon>
        <taxon>Aspergillaceae</taxon>
        <taxon>Aspergillus</taxon>
        <taxon>Aspergillus subgen. Circumdati</taxon>
    </lineage>
</organism>
<dbReference type="SUPFAM" id="SSF50630">
    <property type="entry name" value="Acid proteases"/>
    <property type="match status" value="1"/>
</dbReference>
<keyword evidence="5" id="KW-1185">Reference proteome</keyword>
<evidence type="ECO:0000313" key="4">
    <source>
        <dbReference type="EMBL" id="PYI36774.1"/>
    </source>
</evidence>
<dbReference type="PROSITE" id="PS51767">
    <property type="entry name" value="PEPTIDASE_A1"/>
    <property type="match status" value="1"/>
</dbReference>
<proteinExistence type="predicted"/>
<dbReference type="InterPro" id="IPR021109">
    <property type="entry name" value="Peptidase_aspartic_dom_sf"/>
</dbReference>
<keyword evidence="2" id="KW-0472">Membrane</keyword>
<dbReference type="Gene3D" id="2.40.70.10">
    <property type="entry name" value="Acid Proteases"/>
    <property type="match status" value="2"/>
</dbReference>
<evidence type="ECO:0000259" key="3">
    <source>
        <dbReference type="PROSITE" id="PS51767"/>
    </source>
</evidence>
<dbReference type="AlphaFoldDB" id="A0A2V5IR97"/>
<evidence type="ECO:0000256" key="1">
    <source>
        <dbReference type="SAM" id="MobiDB-lite"/>
    </source>
</evidence>
<dbReference type="Proteomes" id="UP000248817">
    <property type="component" value="Unassembled WGS sequence"/>
</dbReference>
<evidence type="ECO:0000256" key="2">
    <source>
        <dbReference type="SAM" id="Phobius"/>
    </source>
</evidence>
<name>A0A2V5IR97_9EURO</name>
<protein>
    <recommendedName>
        <fullName evidence="3">Peptidase A1 domain-containing protein</fullName>
    </recommendedName>
</protein>
<feature type="domain" description="Peptidase A1" evidence="3">
    <location>
        <begin position="31"/>
        <end position="412"/>
    </location>
</feature>
<gene>
    <name evidence="4" type="ORF">BP00DRAFT_421147</name>
</gene>
<dbReference type="InterPro" id="IPR033121">
    <property type="entry name" value="PEPTIDASE_A1"/>
</dbReference>
<keyword evidence="2" id="KW-0812">Transmembrane</keyword>
<feature type="compositionally biased region" description="Polar residues" evidence="1">
    <location>
        <begin position="540"/>
        <end position="554"/>
    </location>
</feature>
<feature type="transmembrane region" description="Helical" evidence="2">
    <location>
        <begin position="484"/>
        <end position="505"/>
    </location>
</feature>
<reference evidence="4 5" key="1">
    <citation type="submission" date="2018-02" db="EMBL/GenBank/DDBJ databases">
        <title>The genomes of Aspergillus section Nigri reveals drivers in fungal speciation.</title>
        <authorList>
            <consortium name="DOE Joint Genome Institute"/>
            <person name="Vesth T.C."/>
            <person name="Nybo J."/>
            <person name="Theobald S."/>
            <person name="Brandl J."/>
            <person name="Frisvad J.C."/>
            <person name="Nielsen K.F."/>
            <person name="Lyhne E.K."/>
            <person name="Kogle M.E."/>
            <person name="Kuo A."/>
            <person name="Riley R."/>
            <person name="Clum A."/>
            <person name="Nolan M."/>
            <person name="Lipzen A."/>
            <person name="Salamov A."/>
            <person name="Henrissat B."/>
            <person name="Wiebenga A."/>
            <person name="De vries R.P."/>
            <person name="Grigoriev I.V."/>
            <person name="Mortensen U.H."/>
            <person name="Andersen M.R."/>
            <person name="Baker S.E."/>
        </authorList>
    </citation>
    <scope>NUCLEOTIDE SEQUENCE [LARGE SCALE GENOMIC DNA]</scope>
    <source>
        <strain evidence="4 5">CBS 114.80</strain>
    </source>
</reference>
<dbReference type="EMBL" id="KZ825463">
    <property type="protein sequence ID" value="PYI36774.1"/>
    <property type="molecule type" value="Genomic_DNA"/>
</dbReference>
<sequence>MGAWVASVVNAKVPFTMTWSDDSYGPDGPWHAVKVSIGSPEQQVSLYPGGAWQSYILLSSICSNTTVSSYCYANKAGLFNESSSTTYDDTSIELTVNNGEWGSLNFGRATEIPVYCLAKYAMDSVDVLGVVAKNVSLIVVEQGYQVYPDGTNYPLELGVLSLGAPDLNQVFNSNEGASVNATFVDSFLYTYGGGQATPSYSYGMHIGSPTFGIDGSLLLGGYDKSRVLGNVSSQPYSGSTFPIVLRDVSLGVASGGSIWSSSNNLTGLLAAGNSSISPSGITVYSSPQDPYIYLPQSTCDAIAAQLPVTYQKDLGLYFWNISSEAYSKLVTSPSFLAFTFAKDNSNLYNLTIKVPFTLLNLTLTVPLVPESTQYFPCMGTDGTYALGRAFYQAAFVGVNWGSGTGNWFLAQAPGPNLQTTSTTVIEPDDTTITGSDNSWENSWSGHWTELATTPSSTSTTSNAATTAASTASVKSSGLSTGAKAGIGAGCGVAGLAAVFFALWYCTRRRSFNQVNSTADGTNDLPGLAQARSWGGHDLSRPTNPSMISTTSSVPKSPVELDTYRHVGPFEMS</sequence>
<keyword evidence="2" id="KW-1133">Transmembrane helix</keyword>
<evidence type="ECO:0000313" key="5">
    <source>
        <dbReference type="Proteomes" id="UP000248817"/>
    </source>
</evidence>
<feature type="region of interest" description="Disordered" evidence="1">
    <location>
        <begin position="529"/>
        <end position="555"/>
    </location>
</feature>
<accession>A0A2V5IR97</accession>